<gene>
    <name evidence="1" type="ORF">PIIN_06923</name>
</gene>
<accession>G4TNR5</accession>
<organism evidence="1 2">
    <name type="scientific">Serendipita indica (strain DSM 11827)</name>
    <name type="common">Root endophyte fungus</name>
    <name type="synonym">Piriformospora indica</name>
    <dbReference type="NCBI Taxonomy" id="1109443"/>
    <lineage>
        <taxon>Eukaryota</taxon>
        <taxon>Fungi</taxon>
        <taxon>Dikarya</taxon>
        <taxon>Basidiomycota</taxon>
        <taxon>Agaricomycotina</taxon>
        <taxon>Agaricomycetes</taxon>
        <taxon>Sebacinales</taxon>
        <taxon>Serendipitaceae</taxon>
        <taxon>Serendipita</taxon>
    </lineage>
</organism>
<reference evidence="1 2" key="1">
    <citation type="journal article" date="2011" name="PLoS Pathog.">
        <title>Endophytic Life Strategies Decoded by Genome and Transcriptome Analyses of the Mutualistic Root Symbiont Piriformospora indica.</title>
        <authorList>
            <person name="Zuccaro A."/>
            <person name="Lahrmann U."/>
            <person name="Guldener U."/>
            <person name="Langen G."/>
            <person name="Pfiffi S."/>
            <person name="Biedenkopf D."/>
            <person name="Wong P."/>
            <person name="Samans B."/>
            <person name="Grimm C."/>
            <person name="Basiewicz M."/>
            <person name="Murat C."/>
            <person name="Martin F."/>
            <person name="Kogel K.H."/>
        </authorList>
    </citation>
    <scope>NUCLEOTIDE SEQUENCE [LARGE SCALE GENOMIC DNA]</scope>
    <source>
        <strain evidence="1 2">DSM 11827</strain>
    </source>
</reference>
<protein>
    <recommendedName>
        <fullName evidence="3">PNPLA domain-containing protein</fullName>
    </recommendedName>
</protein>
<dbReference type="Gene3D" id="3.40.1090.10">
    <property type="entry name" value="Cytosolic phospholipase A2 catalytic domain"/>
    <property type="match status" value="1"/>
</dbReference>
<name>G4TNR5_SERID</name>
<dbReference type="HOGENOM" id="CLU_000288_144_5_1"/>
<dbReference type="AlphaFoldDB" id="G4TNR5"/>
<keyword evidence="2" id="KW-1185">Reference proteome</keyword>
<sequence length="438" mass="48566">MNIKSEKSRPLNVLVVDAGGPSAVFQMEMLDLMLSKYHNDGLDNLPNRPSGIFDVISASGIAGKLVAILFAVLDFTVSEMRDLLVKVFESGFYDTEVSSEERLQSLRLILEEALTSFGMSTTSRLYNDGRSKGCKFLVPLLRSGDSGPSIILHNPSSPANDLGGVTIIDAALSTCSSLPLFLPYILKQANTVTPIISADRRYSNPFRLFMEQAIEELGREQLIGCILNLGTNEGVAISPTIQLTEQATEFFNQLCTGEDKKGRDILEQIGNFKIYHRFSVPRGFTAKSEDSSPTAIVKAYMEENSLQENLHRCLRRLRTRRDTVSLYKLGRHLGFSSVFFIDGASEETICDGLTTGIRSLGINENPKSLEEALQFLTQRRNDETRLVILDGVDDPKLDLKKFIPSCDHGFILVTSCNHSLGTMYPDTHNPILISLWAQ</sequence>
<proteinExistence type="predicted"/>
<comment type="caution">
    <text evidence="1">The sequence shown here is derived from an EMBL/GenBank/DDBJ whole genome shotgun (WGS) entry which is preliminary data.</text>
</comment>
<dbReference type="SUPFAM" id="SSF52151">
    <property type="entry name" value="FabD/lysophospholipase-like"/>
    <property type="match status" value="1"/>
</dbReference>
<dbReference type="OrthoDB" id="2941463at2759"/>
<dbReference type="EMBL" id="CAFZ01000193">
    <property type="protein sequence ID" value="CCA72968.1"/>
    <property type="molecule type" value="Genomic_DNA"/>
</dbReference>
<dbReference type="Proteomes" id="UP000007148">
    <property type="component" value="Unassembled WGS sequence"/>
</dbReference>
<evidence type="ECO:0008006" key="3">
    <source>
        <dbReference type="Google" id="ProtNLM"/>
    </source>
</evidence>
<dbReference type="InParanoid" id="G4TNR5"/>
<dbReference type="InterPro" id="IPR016035">
    <property type="entry name" value="Acyl_Trfase/lysoPLipase"/>
</dbReference>
<evidence type="ECO:0000313" key="1">
    <source>
        <dbReference type="EMBL" id="CCA72968.1"/>
    </source>
</evidence>
<evidence type="ECO:0000313" key="2">
    <source>
        <dbReference type="Proteomes" id="UP000007148"/>
    </source>
</evidence>